<dbReference type="PROSITE" id="PS50987">
    <property type="entry name" value="HTH_ARSR_2"/>
    <property type="match status" value="1"/>
</dbReference>
<sequence>MDYDRDLAVPCRALGDPARARMIAHLASGLRAPASELARVAGVAPSTASEHLRVLSEAGLVAAERAGRHRYYAITTGDVARAIEALQAIAPGIPVRSLKQDRIGEALRTGRTCYDHLAGDLGLRVTDLLVREGVLAPLRVGEPAEPADPLPRSETVRSWLLTEIHARTRPWARGCLDWSGRRPHVAGAIGAHLLGLFEREGWIVRRTGTRAVRLTGSGSHMLHALEESVTS</sequence>
<dbReference type="EMBL" id="CP047156">
    <property type="protein sequence ID" value="QHB99786.1"/>
    <property type="molecule type" value="Genomic_DNA"/>
</dbReference>
<dbReference type="Proteomes" id="UP000463857">
    <property type="component" value="Chromosome"/>
</dbReference>
<dbReference type="GO" id="GO:0046686">
    <property type="term" value="P:response to cadmium ion"/>
    <property type="evidence" value="ECO:0007669"/>
    <property type="project" value="TreeGrafter"/>
</dbReference>
<protein>
    <submittedName>
        <fullName evidence="2">Metalloregulator ArsR/SmtB family transcription factor</fullName>
    </submittedName>
</protein>
<dbReference type="GO" id="GO:0003677">
    <property type="term" value="F:DNA binding"/>
    <property type="evidence" value="ECO:0007669"/>
    <property type="project" value="TreeGrafter"/>
</dbReference>
<dbReference type="NCBIfam" id="NF033788">
    <property type="entry name" value="HTH_metalloreg"/>
    <property type="match status" value="1"/>
</dbReference>
<evidence type="ECO:0000259" key="1">
    <source>
        <dbReference type="PROSITE" id="PS50987"/>
    </source>
</evidence>
<dbReference type="OrthoDB" id="3232131at2"/>
<dbReference type="InterPro" id="IPR011991">
    <property type="entry name" value="ArsR-like_HTH"/>
</dbReference>
<proteinExistence type="predicted"/>
<dbReference type="GO" id="GO:0003700">
    <property type="term" value="F:DNA-binding transcription factor activity"/>
    <property type="evidence" value="ECO:0007669"/>
    <property type="project" value="InterPro"/>
</dbReference>
<dbReference type="InParanoid" id="A0A7L4YMM1"/>
<dbReference type="KEGG" id="eke:EK0264_05500"/>
<dbReference type="GO" id="GO:0032791">
    <property type="term" value="F:lead ion binding"/>
    <property type="evidence" value="ECO:0007669"/>
    <property type="project" value="TreeGrafter"/>
</dbReference>
<dbReference type="Pfam" id="PF12840">
    <property type="entry name" value="HTH_20"/>
    <property type="match status" value="1"/>
</dbReference>
<dbReference type="Gene3D" id="1.10.10.10">
    <property type="entry name" value="Winged helix-like DNA-binding domain superfamily/Winged helix DNA-binding domain"/>
    <property type="match status" value="1"/>
</dbReference>
<dbReference type="SMART" id="SM00418">
    <property type="entry name" value="HTH_ARSR"/>
    <property type="match status" value="1"/>
</dbReference>
<gene>
    <name evidence="2" type="ORF">EK0264_05500</name>
</gene>
<dbReference type="GO" id="GO:0097063">
    <property type="term" value="F:cadmium ion sensor activity"/>
    <property type="evidence" value="ECO:0007669"/>
    <property type="project" value="TreeGrafter"/>
</dbReference>
<dbReference type="PRINTS" id="PR00778">
    <property type="entry name" value="HTHARSR"/>
</dbReference>
<keyword evidence="3" id="KW-1185">Reference proteome</keyword>
<name>A0A7L4YMM1_9ACTN</name>
<evidence type="ECO:0000313" key="2">
    <source>
        <dbReference type="EMBL" id="QHB99786.1"/>
    </source>
</evidence>
<dbReference type="SUPFAM" id="SSF46785">
    <property type="entry name" value="Winged helix' DNA-binding domain"/>
    <property type="match status" value="1"/>
</dbReference>
<dbReference type="CDD" id="cd00090">
    <property type="entry name" value="HTH_ARSR"/>
    <property type="match status" value="1"/>
</dbReference>
<dbReference type="InterPro" id="IPR001845">
    <property type="entry name" value="HTH_ArsR_DNA-bd_dom"/>
</dbReference>
<dbReference type="PANTHER" id="PTHR39168">
    <property type="entry name" value="TRANSCRIPTIONAL REGULATOR-RELATED"/>
    <property type="match status" value="1"/>
</dbReference>
<feature type="domain" description="HTH arsR-type" evidence="1">
    <location>
        <begin position="1"/>
        <end position="94"/>
    </location>
</feature>
<dbReference type="AlphaFoldDB" id="A0A7L4YMM1"/>
<organism evidence="2 3">
    <name type="scientific">Epidermidibacterium keratini</name>
    <dbReference type="NCBI Taxonomy" id="1891644"/>
    <lineage>
        <taxon>Bacteria</taxon>
        <taxon>Bacillati</taxon>
        <taxon>Actinomycetota</taxon>
        <taxon>Actinomycetes</taxon>
        <taxon>Sporichthyales</taxon>
        <taxon>Sporichthyaceae</taxon>
        <taxon>Epidermidibacterium</taxon>
    </lineage>
</organism>
<evidence type="ECO:0000313" key="3">
    <source>
        <dbReference type="Proteomes" id="UP000463857"/>
    </source>
</evidence>
<reference evidence="2 3" key="1">
    <citation type="journal article" date="2018" name="Int. J. Syst. Evol. Microbiol.">
        <title>Epidermidibacterium keratini gen. nov., sp. nov., a member of the family Sporichthyaceae, isolated from keratin epidermis.</title>
        <authorList>
            <person name="Lee D.G."/>
            <person name="Trujillo M.E."/>
            <person name="Kang S."/>
            <person name="Nam J.J."/>
            <person name="Kim Y.J."/>
        </authorList>
    </citation>
    <scope>NUCLEOTIDE SEQUENCE [LARGE SCALE GENOMIC DNA]</scope>
    <source>
        <strain evidence="2 3">EPI-7</strain>
    </source>
</reference>
<dbReference type="InterPro" id="IPR052543">
    <property type="entry name" value="HTH_Metal-responsive_Reg"/>
</dbReference>
<dbReference type="PANTHER" id="PTHR39168:SF1">
    <property type="entry name" value="TRANSCRIPTIONAL REGULATORY PROTEIN"/>
    <property type="match status" value="1"/>
</dbReference>
<dbReference type="RefSeq" id="WP_159543690.1">
    <property type="nucleotide sequence ID" value="NZ_CP047156.1"/>
</dbReference>
<dbReference type="GO" id="GO:0010288">
    <property type="term" value="P:response to lead ion"/>
    <property type="evidence" value="ECO:0007669"/>
    <property type="project" value="TreeGrafter"/>
</dbReference>
<dbReference type="InterPro" id="IPR036388">
    <property type="entry name" value="WH-like_DNA-bd_sf"/>
</dbReference>
<accession>A0A7L4YMM1</accession>
<dbReference type="InterPro" id="IPR036390">
    <property type="entry name" value="WH_DNA-bd_sf"/>
</dbReference>